<proteinExistence type="predicted"/>
<dbReference type="GO" id="GO:0005509">
    <property type="term" value="F:calcium ion binding"/>
    <property type="evidence" value="ECO:0007669"/>
    <property type="project" value="InterPro"/>
</dbReference>
<gene>
    <name evidence="3" type="ORF">HGP28_13785</name>
</gene>
<comment type="caution">
    <text evidence="3">The sequence shown here is derived from an EMBL/GenBank/DDBJ whole genome shotgun (WGS) entry which is preliminary data.</text>
</comment>
<evidence type="ECO:0000256" key="1">
    <source>
        <dbReference type="SAM" id="MobiDB-lite"/>
    </source>
</evidence>
<dbReference type="InterPro" id="IPR028974">
    <property type="entry name" value="TSP_type-3_rpt"/>
</dbReference>
<name>A0A7X8YHQ8_9VIBR</name>
<keyword evidence="2" id="KW-0732">Signal</keyword>
<dbReference type="Proteomes" id="UP000535589">
    <property type="component" value="Unassembled WGS sequence"/>
</dbReference>
<sequence>MRKSNLSFAIGLVISGLLAGCGGGSSDGNTPASGNNNDVTITGLDGYFYNALMFIDNNNNRALDLDTDTIVGLTNKQGQATVSDDEAGTRAIQTIASGSALQQTLIDGGHIADGIYTIDMDSPDQSVADELIFLAPGGSDIVSPITDLVVIEMAQGKTEQEAKDAVTDALGLEQGADLYFDFIENSEENDSDAELYMVARIIADTKADAKKSEQQTNYQSQIIDIVKIAAQQVQNTVTAGGDIRDKTISAVIKLGDNNQTPSIVSNYRVEVNTSIVEALQKELNELALKNRQDINTFTTSQDLTQLVTDKDIDAPVTLQFYHPNHSSDAEQATRQTFSDSVTIGGITFALTSDNKLTLSGSQIDADSDIRLLLVATDRNSEQHEVKDVLIPFNIPINQAPTINLANQDAITAAAKAWRFTQGVAATQTLELGELFKDQNGDALVLSAQITTTGLSVNVDGTLLQLSGTPTTVDQVGVLTISASDGTLGTDLVIELNAVSDSAPLDSDNDGVIDENDAFPTDPDETKDTDGDGIGDNSDDDIDGDGVKNDDDADPQDPAVGEKTPSTEPTTPPASSLIEFLSGASTLYSVYMDESEDIEQLFLETHNTNGSITKMVALGRLTYAHRDSPEQIDISTISDIQLADSGWVEVGESYTIDFSDSDNILAYPTSHPEIRYTVTGELRDLAGKKIADESEEWEAFKDDDATFPDGAQGALLEFVPQKDAIYLWDWNAHMYGGASDIAQSLDELFTGASVGQSGSVNDFTAVSIGHYIAVELVTDANNSAYFYKVYTSDDISSNVTRVGSGTWERKTQGSAEYVTFTVPESALSAWGEDFGEDSPHIVLSQYGDDDNVQIGVIETTQLNRGDDLSLMMNAVAKNAFISNADIPVSKCASANQTEGEATADDFNQVIETCGGAMAITRDMIEGKTLHRVRFDDTTREYVFNRGGVLNVIRSEKNDFDWRWQLHDGKILISELEEDDTPYNATWAMVDSDGETVAMVIFEPTIADSDISADLWSDTLDFVDEDSTDSDVNVKECSSANTAEDLIGDFTFFLNTLESCTETDERFSADFFDPNKTTVITRHNGEVYTLFQDERDGYNGEYLGEDDKEVFDIKWSINESYGLLVIDIFDSNGDLGGRDQYAITQANGDTLATLGFSQFEDIDGIGDDRDGDIITSIMTLSHP</sequence>
<dbReference type="AlphaFoldDB" id="A0A7X8YHQ8"/>
<dbReference type="PROSITE" id="PS51257">
    <property type="entry name" value="PROKAR_LIPOPROTEIN"/>
    <property type="match status" value="1"/>
</dbReference>
<dbReference type="EMBL" id="JABAIK010000014">
    <property type="protein sequence ID" value="NLS13959.1"/>
    <property type="molecule type" value="Genomic_DNA"/>
</dbReference>
<dbReference type="Gene3D" id="4.10.1080.10">
    <property type="entry name" value="TSP type-3 repeat"/>
    <property type="match status" value="1"/>
</dbReference>
<reference evidence="3 4" key="1">
    <citation type="submission" date="2020-04" db="EMBL/GenBank/DDBJ databases">
        <title>Vibrio sp. SM6, a novel species isolated from seawater.</title>
        <authorList>
            <person name="Wang X."/>
        </authorList>
    </citation>
    <scope>NUCLEOTIDE SEQUENCE [LARGE SCALE GENOMIC DNA]</scope>
    <source>
        <strain evidence="3 4">SM6</strain>
    </source>
</reference>
<keyword evidence="4" id="KW-1185">Reference proteome</keyword>
<feature type="chain" id="PRO_5031297093" description="Dystroglycan-type cadherin-like domain-containing protein" evidence="2">
    <location>
        <begin position="20"/>
        <end position="1181"/>
    </location>
</feature>
<dbReference type="RefSeq" id="WP_168837038.1">
    <property type="nucleotide sequence ID" value="NZ_JABAIK010000014.1"/>
</dbReference>
<feature type="compositionally biased region" description="Acidic residues" evidence="1">
    <location>
        <begin position="530"/>
        <end position="543"/>
    </location>
</feature>
<feature type="region of interest" description="Disordered" evidence="1">
    <location>
        <begin position="502"/>
        <end position="575"/>
    </location>
</feature>
<accession>A0A7X8YHQ8</accession>
<evidence type="ECO:0000313" key="3">
    <source>
        <dbReference type="EMBL" id="NLS13959.1"/>
    </source>
</evidence>
<feature type="signal peptide" evidence="2">
    <location>
        <begin position="1"/>
        <end position="19"/>
    </location>
</feature>
<evidence type="ECO:0000313" key="4">
    <source>
        <dbReference type="Proteomes" id="UP000535589"/>
    </source>
</evidence>
<feature type="compositionally biased region" description="Acidic residues" evidence="1">
    <location>
        <begin position="506"/>
        <end position="522"/>
    </location>
</feature>
<organism evidence="3 4">
    <name type="scientific">Vibrio agarilyticus</name>
    <dbReference type="NCBI Taxonomy" id="2726741"/>
    <lineage>
        <taxon>Bacteria</taxon>
        <taxon>Pseudomonadati</taxon>
        <taxon>Pseudomonadota</taxon>
        <taxon>Gammaproteobacteria</taxon>
        <taxon>Vibrionales</taxon>
        <taxon>Vibrionaceae</taxon>
        <taxon>Vibrio</taxon>
    </lineage>
</organism>
<evidence type="ECO:0000256" key="2">
    <source>
        <dbReference type="SAM" id="SignalP"/>
    </source>
</evidence>
<protein>
    <recommendedName>
        <fullName evidence="5">Dystroglycan-type cadherin-like domain-containing protein</fullName>
    </recommendedName>
</protein>
<dbReference type="SUPFAM" id="SSF103647">
    <property type="entry name" value="TSP type-3 repeat"/>
    <property type="match status" value="1"/>
</dbReference>
<feature type="compositionally biased region" description="Low complexity" evidence="1">
    <location>
        <begin position="563"/>
        <end position="575"/>
    </location>
</feature>
<evidence type="ECO:0008006" key="5">
    <source>
        <dbReference type="Google" id="ProtNLM"/>
    </source>
</evidence>